<dbReference type="AlphaFoldDB" id="A0A533QPX4"/>
<protein>
    <submittedName>
        <fullName evidence="1">Uncharacterized protein</fullName>
    </submittedName>
</protein>
<proteinExistence type="predicted"/>
<gene>
    <name evidence="1" type="ORF">JETT_1084</name>
</gene>
<name>A0A533QPX4_9BACT</name>
<organism evidence="1 2">
    <name type="scientific">Candidatus Jettenia ecosi</name>
    <dbReference type="NCBI Taxonomy" id="2494326"/>
    <lineage>
        <taxon>Bacteria</taxon>
        <taxon>Pseudomonadati</taxon>
        <taxon>Planctomycetota</taxon>
        <taxon>Candidatus Brocadiia</taxon>
        <taxon>Candidatus Brocadiales</taxon>
        <taxon>Candidatus Brocadiaceae</taxon>
        <taxon>Candidatus Jettenia</taxon>
    </lineage>
</organism>
<dbReference type="EMBL" id="SULG01000016">
    <property type="protein sequence ID" value="TLD42630.1"/>
    <property type="molecule type" value="Genomic_DNA"/>
</dbReference>
<evidence type="ECO:0000313" key="1">
    <source>
        <dbReference type="EMBL" id="TLD42630.1"/>
    </source>
</evidence>
<accession>A0A533QPX4</accession>
<dbReference type="Proteomes" id="UP000319783">
    <property type="component" value="Unassembled WGS sequence"/>
</dbReference>
<evidence type="ECO:0000313" key="2">
    <source>
        <dbReference type="Proteomes" id="UP000319783"/>
    </source>
</evidence>
<reference evidence="1 2" key="1">
    <citation type="submission" date="2019-04" db="EMBL/GenBank/DDBJ databases">
        <title>Genome of a novel bacterium Candidatus Jettenia ecosi reconstructed from metagenome of an anammox bioreactor.</title>
        <authorList>
            <person name="Mardanov A.V."/>
            <person name="Beletsky A.V."/>
            <person name="Ravin N.V."/>
            <person name="Botchkova E.A."/>
            <person name="Litti Y.V."/>
            <person name="Nozhevnikova A.N."/>
        </authorList>
    </citation>
    <scope>NUCLEOTIDE SEQUENCE [LARGE SCALE GENOMIC DNA]</scope>
    <source>
        <strain evidence="1">J2</strain>
    </source>
</reference>
<sequence length="44" mass="5267">MELFDKVFYQDREKVLLAVFAHLNILSGQEKKAKQPNIYMRQIL</sequence>
<comment type="caution">
    <text evidence="1">The sequence shown here is derived from an EMBL/GenBank/DDBJ whole genome shotgun (WGS) entry which is preliminary data.</text>
</comment>